<evidence type="ECO:0000256" key="1">
    <source>
        <dbReference type="ARBA" id="ARBA00010088"/>
    </source>
</evidence>
<dbReference type="PANTHER" id="PTHR43433:SF5">
    <property type="entry name" value="AB HYDROLASE-1 DOMAIN-CONTAINING PROTEIN"/>
    <property type="match status" value="1"/>
</dbReference>
<feature type="domain" description="AB hydrolase-1" evidence="3">
    <location>
        <begin position="40"/>
        <end position="293"/>
    </location>
</feature>
<dbReference type="EMBL" id="JARVKF010000330">
    <property type="protein sequence ID" value="KAK9419078.1"/>
    <property type="molecule type" value="Genomic_DNA"/>
</dbReference>
<dbReference type="PRINTS" id="PR00793">
    <property type="entry name" value="PROAMNOPTASE"/>
</dbReference>
<evidence type="ECO:0000313" key="4">
    <source>
        <dbReference type="EMBL" id="KAK9419078.1"/>
    </source>
</evidence>
<dbReference type="InterPro" id="IPR029058">
    <property type="entry name" value="AB_hydrolase_fold"/>
</dbReference>
<protein>
    <submittedName>
        <fullName evidence="4">AB hydrolase-1 domain-containing protein</fullName>
    </submittedName>
</protein>
<dbReference type="PANTHER" id="PTHR43433">
    <property type="entry name" value="HYDROLASE, ALPHA/BETA FOLD FAMILY PROTEIN"/>
    <property type="match status" value="1"/>
</dbReference>
<name>A0ABR2UWN0_9PEZI</name>
<gene>
    <name evidence="4" type="ORF">SUNI508_01055</name>
</gene>
<comment type="similarity">
    <text evidence="1">Belongs to the peptidase S33 family.</text>
</comment>
<evidence type="ECO:0000259" key="3">
    <source>
        <dbReference type="Pfam" id="PF12697"/>
    </source>
</evidence>
<dbReference type="Gene3D" id="3.40.50.1820">
    <property type="entry name" value="alpha/beta hydrolase"/>
    <property type="match status" value="1"/>
</dbReference>
<keyword evidence="5" id="KW-1185">Reference proteome</keyword>
<dbReference type="GO" id="GO:0016787">
    <property type="term" value="F:hydrolase activity"/>
    <property type="evidence" value="ECO:0007669"/>
    <property type="project" value="UniProtKB-KW"/>
</dbReference>
<evidence type="ECO:0000313" key="5">
    <source>
        <dbReference type="Proteomes" id="UP001408356"/>
    </source>
</evidence>
<dbReference type="InterPro" id="IPR050471">
    <property type="entry name" value="AB_hydrolase"/>
</dbReference>
<evidence type="ECO:0000256" key="2">
    <source>
        <dbReference type="ARBA" id="ARBA00022801"/>
    </source>
</evidence>
<dbReference type="Proteomes" id="UP001408356">
    <property type="component" value="Unassembled WGS sequence"/>
</dbReference>
<keyword evidence="2 4" id="KW-0378">Hydrolase</keyword>
<dbReference type="NCBIfam" id="TIGR01250">
    <property type="entry name" value="pro_imino_pep_2"/>
    <property type="match status" value="1"/>
</dbReference>
<sequence length="321" mass="35344">MDKVPTLQGHIPFRIPGKSDVSASTYYKVFGHLSSGVPPVVALHGGPGGGHEYLLSFAELWPRYGIPVVFYDQIGCGASTHLPQLAGDTGFWQESLFVAELNNLLDYLQLRDGPGFHLLGQSWGGMLGAAFAASRPRGLQRLVLASALASGPLSAQSIRLRRDELPVDVRTALDRCIEEDDYESPAYREASKIFQKTFVCRADPLPAELLISLQHLGEDKTVYGTMYGPSVFKRNGSLRDWTSISRLPQIMAPTLVYNGEYDTSHDIGQEPFFEFIPRVRWITFPGGSHMCHVDGGGLRDRVLKVVGEFLAQHKANEKAAT</sequence>
<organism evidence="4 5">
    <name type="scientific">Seiridium unicorne</name>
    <dbReference type="NCBI Taxonomy" id="138068"/>
    <lineage>
        <taxon>Eukaryota</taxon>
        <taxon>Fungi</taxon>
        <taxon>Dikarya</taxon>
        <taxon>Ascomycota</taxon>
        <taxon>Pezizomycotina</taxon>
        <taxon>Sordariomycetes</taxon>
        <taxon>Xylariomycetidae</taxon>
        <taxon>Amphisphaeriales</taxon>
        <taxon>Sporocadaceae</taxon>
        <taxon>Seiridium</taxon>
    </lineage>
</organism>
<reference evidence="4 5" key="1">
    <citation type="journal article" date="2024" name="J. Plant Pathol.">
        <title>Sequence and assembly of the genome of Seiridium unicorne, isolate CBS 538.82, causal agent of cypress canker disease.</title>
        <authorList>
            <person name="Scali E."/>
            <person name="Rocca G.D."/>
            <person name="Danti R."/>
            <person name="Garbelotto M."/>
            <person name="Barberini S."/>
            <person name="Baroncelli R."/>
            <person name="Emiliani G."/>
        </authorList>
    </citation>
    <scope>NUCLEOTIDE SEQUENCE [LARGE SCALE GENOMIC DNA]</scope>
    <source>
        <strain evidence="4 5">BM-138-508</strain>
    </source>
</reference>
<comment type="caution">
    <text evidence="4">The sequence shown here is derived from an EMBL/GenBank/DDBJ whole genome shotgun (WGS) entry which is preliminary data.</text>
</comment>
<dbReference type="Pfam" id="PF12697">
    <property type="entry name" value="Abhydrolase_6"/>
    <property type="match status" value="1"/>
</dbReference>
<dbReference type="SUPFAM" id="SSF53474">
    <property type="entry name" value="alpha/beta-Hydrolases"/>
    <property type="match status" value="1"/>
</dbReference>
<accession>A0ABR2UWN0</accession>
<dbReference type="InterPro" id="IPR000073">
    <property type="entry name" value="AB_hydrolase_1"/>
</dbReference>
<dbReference type="InterPro" id="IPR002410">
    <property type="entry name" value="Peptidase_S33"/>
</dbReference>
<dbReference type="PIRSF" id="PIRSF005539">
    <property type="entry name" value="Pept_S33_TRI_F1"/>
    <property type="match status" value="1"/>
</dbReference>
<dbReference type="InterPro" id="IPR005945">
    <property type="entry name" value="Pro_imino_pep"/>
</dbReference>
<proteinExistence type="inferred from homology"/>